<dbReference type="EMBL" id="FTNI01000028">
    <property type="protein sequence ID" value="SIS10846.1"/>
    <property type="molecule type" value="Genomic_DNA"/>
</dbReference>
<proteinExistence type="predicted"/>
<dbReference type="PROSITE" id="PS51194">
    <property type="entry name" value="HELICASE_CTER"/>
    <property type="match status" value="1"/>
</dbReference>
<evidence type="ECO:0000313" key="5">
    <source>
        <dbReference type="EMBL" id="SIS10846.1"/>
    </source>
</evidence>
<dbReference type="PROSITE" id="PS51192">
    <property type="entry name" value="HELICASE_ATP_BIND_1"/>
    <property type="match status" value="1"/>
</dbReference>
<reference evidence="6" key="1">
    <citation type="submission" date="2017-01" db="EMBL/GenBank/DDBJ databases">
        <authorList>
            <person name="Varghese N."/>
            <person name="Submissions S."/>
        </authorList>
    </citation>
    <scope>NUCLEOTIDE SEQUENCE [LARGE SCALE GENOMIC DNA]</scope>
    <source>
        <strain evidence="6">ATCC 12950</strain>
    </source>
</reference>
<protein>
    <submittedName>
        <fullName evidence="5">ATP-dependent helicase Lhr and Lhr-like helicase</fullName>
    </submittedName>
</protein>
<keyword evidence="1" id="KW-0547">Nucleotide-binding</keyword>
<keyword evidence="6" id="KW-1185">Reference proteome</keyword>
<dbReference type="GO" id="GO:0004386">
    <property type="term" value="F:helicase activity"/>
    <property type="evidence" value="ECO:0007669"/>
    <property type="project" value="UniProtKB-KW"/>
</dbReference>
<dbReference type="RefSeq" id="WP_076440396.1">
    <property type="nucleotide sequence ID" value="NZ_FTNI01000028.1"/>
</dbReference>
<dbReference type="SMART" id="SM00490">
    <property type="entry name" value="HELICc"/>
    <property type="match status" value="1"/>
</dbReference>
<accession>A0A1N7GED8</accession>
<dbReference type="CDD" id="cd17922">
    <property type="entry name" value="DEXHc_LHR-like"/>
    <property type="match status" value="1"/>
</dbReference>
<dbReference type="PANTHER" id="PTHR47962:SF5">
    <property type="entry name" value="ATP-DEPENDENT HELICASE LHR-RELATED"/>
    <property type="match status" value="1"/>
</dbReference>
<dbReference type="InterPro" id="IPR027417">
    <property type="entry name" value="P-loop_NTPase"/>
</dbReference>
<evidence type="ECO:0000259" key="3">
    <source>
        <dbReference type="PROSITE" id="PS51192"/>
    </source>
</evidence>
<feature type="domain" description="Helicase C-terminal" evidence="4">
    <location>
        <begin position="240"/>
        <end position="398"/>
    </location>
</feature>
<dbReference type="PANTHER" id="PTHR47962">
    <property type="entry name" value="ATP-DEPENDENT HELICASE LHR-RELATED-RELATED"/>
    <property type="match status" value="1"/>
</dbReference>
<dbReference type="Pfam" id="PF00271">
    <property type="entry name" value="Helicase_C"/>
    <property type="match status" value="1"/>
</dbReference>
<dbReference type="Pfam" id="PF00270">
    <property type="entry name" value="DEAD"/>
    <property type="match status" value="1"/>
</dbReference>
<dbReference type="OrthoDB" id="9815222at2"/>
<dbReference type="InterPro" id="IPR011545">
    <property type="entry name" value="DEAD/DEAH_box_helicase_dom"/>
</dbReference>
<gene>
    <name evidence="5" type="ORF">SAMN05421833_12832</name>
</gene>
<dbReference type="STRING" id="58117.SAMN05421833_12832"/>
<sequence>MTSPTLALHPTIAYHLTNTLGWARLRPLQQEALGPIGEGQDALLIAPTAGGKTEAATFPLLSMMEEQTWTGLSVLYVCPMKALLNNLAPRLQAYAGWLGRRVELWHGDVSGSRRQAILRDPPDILLTTPESLEAMLISTGVDHRRLLADLRAIVVDEVHAFARDDRGWHLLAVLERLTRLAGRPLQRIGLSATVGNPDELLSWLQGSGAGSRPAGVIAPEIGADSGAADVELDHVGSVANAARVIAALHRGEKRLVFCDSRRMVEELGQLLRDHGVTTFLSHSSLSAEERRRAEEAFAQSRDCVIVSTSTLELGIDVGDLDRVIQINAPWSVASFLQRLGRTGRRSGVRRNCLVLALTPEDLLASAGLLLLWSTGYVEPLQPPPAPRHIVAQQLLALTLQEGRLGDALWPDWWHGLGPFQEQHARPVLDHLIAQGFLERDGGALLVGPQAEQRFGRRNFMDLTAVFTAPPEFTVLRGNAEIGRTDPGLLTSAVSGPRLLLLAGRTWVVDWIDWKRRRCFVQPVEGGGGKARWATSMSGGASFALSRAMRDVVLGADPPVMLTRRAVSGLTRIREDSRDLVHPGGTVIVRDDGDVRWWTWAGFRANATIKATLGPLADPTQRVDDLHVRLRNDLAGTGWRQDLAGELSHPDIDDRALNGLKFSALLPRELAVETLATRLADLPAAAAVLSESTHLTMT</sequence>
<dbReference type="GO" id="GO:0003677">
    <property type="term" value="F:DNA binding"/>
    <property type="evidence" value="ECO:0007669"/>
    <property type="project" value="TreeGrafter"/>
</dbReference>
<dbReference type="GO" id="GO:0005524">
    <property type="term" value="F:ATP binding"/>
    <property type="evidence" value="ECO:0007669"/>
    <property type="project" value="UniProtKB-KW"/>
</dbReference>
<feature type="domain" description="Helicase ATP-binding" evidence="3">
    <location>
        <begin position="33"/>
        <end position="212"/>
    </location>
</feature>
<evidence type="ECO:0000313" key="6">
    <source>
        <dbReference type="Proteomes" id="UP000186096"/>
    </source>
</evidence>
<keyword evidence="2" id="KW-0067">ATP-binding</keyword>
<dbReference type="SUPFAM" id="SSF52540">
    <property type="entry name" value="P-loop containing nucleoside triphosphate hydrolases"/>
    <property type="match status" value="1"/>
</dbReference>
<dbReference type="InterPro" id="IPR014001">
    <property type="entry name" value="Helicase_ATP-bd"/>
</dbReference>
<dbReference type="InterPro" id="IPR001650">
    <property type="entry name" value="Helicase_C-like"/>
</dbReference>
<dbReference type="InterPro" id="IPR052511">
    <property type="entry name" value="ATP-dep_Helicase"/>
</dbReference>
<name>A0A1N7GED8_9ACTN</name>
<keyword evidence="5" id="KW-0347">Helicase</keyword>
<dbReference type="GO" id="GO:0016887">
    <property type="term" value="F:ATP hydrolysis activity"/>
    <property type="evidence" value="ECO:0007669"/>
    <property type="project" value="TreeGrafter"/>
</dbReference>
<dbReference type="Proteomes" id="UP000186096">
    <property type="component" value="Unassembled WGS sequence"/>
</dbReference>
<dbReference type="AlphaFoldDB" id="A0A1N7GED8"/>
<evidence type="ECO:0000256" key="1">
    <source>
        <dbReference type="ARBA" id="ARBA00022741"/>
    </source>
</evidence>
<organism evidence="5 6">
    <name type="scientific">Microbispora rosea</name>
    <dbReference type="NCBI Taxonomy" id="58117"/>
    <lineage>
        <taxon>Bacteria</taxon>
        <taxon>Bacillati</taxon>
        <taxon>Actinomycetota</taxon>
        <taxon>Actinomycetes</taxon>
        <taxon>Streptosporangiales</taxon>
        <taxon>Streptosporangiaceae</taxon>
        <taxon>Microbispora</taxon>
    </lineage>
</organism>
<evidence type="ECO:0000256" key="2">
    <source>
        <dbReference type="ARBA" id="ARBA00022840"/>
    </source>
</evidence>
<evidence type="ECO:0000259" key="4">
    <source>
        <dbReference type="PROSITE" id="PS51194"/>
    </source>
</evidence>
<keyword evidence="5" id="KW-0378">Hydrolase</keyword>
<dbReference type="Gene3D" id="3.40.50.300">
    <property type="entry name" value="P-loop containing nucleotide triphosphate hydrolases"/>
    <property type="match status" value="2"/>
</dbReference>
<dbReference type="SMART" id="SM00487">
    <property type="entry name" value="DEXDc"/>
    <property type="match status" value="1"/>
</dbReference>